<organism evidence="2 3">
    <name type="scientific">Candidatus Nomurabacteria bacterium GW2011_GWA2_40_9</name>
    <dbReference type="NCBI Taxonomy" id="1618734"/>
    <lineage>
        <taxon>Bacteria</taxon>
        <taxon>Candidatus Nomuraibacteriota</taxon>
    </lineage>
</organism>
<evidence type="ECO:0000313" key="2">
    <source>
        <dbReference type="EMBL" id="KKR78393.1"/>
    </source>
</evidence>
<sequence>MIIRFLQKNRFFRRIIYKAGKSRAKDMINKIKPFLDKNDAILDIGSGTCNVCQILFENHYKISPLDVQDLSFVNNIKPVIYDGVKIPYDNNKFDKVLILTVLHHTPNPENVLKEAKRVSKRIIIIEDIYSNWLHKYITYFFDSLLNLEFIGHPHTNKNDKQWKKTFKKLGLKLIDTKYDHSFLVFKHATYYLEK</sequence>
<dbReference type="InterPro" id="IPR029063">
    <property type="entry name" value="SAM-dependent_MTases_sf"/>
</dbReference>
<evidence type="ECO:0000313" key="3">
    <source>
        <dbReference type="Proteomes" id="UP000034749"/>
    </source>
</evidence>
<dbReference type="Gene3D" id="3.40.50.150">
    <property type="entry name" value="Vaccinia Virus protein VP39"/>
    <property type="match status" value="1"/>
</dbReference>
<keyword evidence="2" id="KW-0808">Transferase</keyword>
<dbReference type="EMBL" id="LBZW01000039">
    <property type="protein sequence ID" value="KKR78393.1"/>
    <property type="molecule type" value="Genomic_DNA"/>
</dbReference>
<dbReference type="Proteomes" id="UP000034749">
    <property type="component" value="Unassembled WGS sequence"/>
</dbReference>
<feature type="domain" description="Methyltransferase type 11" evidence="1">
    <location>
        <begin position="42"/>
        <end position="120"/>
    </location>
</feature>
<protein>
    <submittedName>
        <fullName evidence="2">Methyltransferase type 11</fullName>
    </submittedName>
</protein>
<accession>A0A0G0TN20</accession>
<dbReference type="GO" id="GO:0032259">
    <property type="term" value="P:methylation"/>
    <property type="evidence" value="ECO:0007669"/>
    <property type="project" value="UniProtKB-KW"/>
</dbReference>
<keyword evidence="2" id="KW-0489">Methyltransferase</keyword>
<comment type="caution">
    <text evidence="2">The sequence shown here is derived from an EMBL/GenBank/DDBJ whole genome shotgun (WGS) entry which is preliminary data.</text>
</comment>
<proteinExistence type="predicted"/>
<name>A0A0G0TN20_9BACT</name>
<dbReference type="GO" id="GO:0008757">
    <property type="term" value="F:S-adenosylmethionine-dependent methyltransferase activity"/>
    <property type="evidence" value="ECO:0007669"/>
    <property type="project" value="InterPro"/>
</dbReference>
<dbReference type="Pfam" id="PF08241">
    <property type="entry name" value="Methyltransf_11"/>
    <property type="match status" value="1"/>
</dbReference>
<dbReference type="AlphaFoldDB" id="A0A0G0TN20"/>
<dbReference type="InterPro" id="IPR013216">
    <property type="entry name" value="Methyltransf_11"/>
</dbReference>
<evidence type="ECO:0000259" key="1">
    <source>
        <dbReference type="Pfam" id="PF08241"/>
    </source>
</evidence>
<gene>
    <name evidence="2" type="ORF">UU24_C0039G0006</name>
</gene>
<reference evidence="2 3" key="1">
    <citation type="journal article" date="2015" name="Nature">
        <title>rRNA introns, odd ribosomes, and small enigmatic genomes across a large radiation of phyla.</title>
        <authorList>
            <person name="Brown C.T."/>
            <person name="Hug L.A."/>
            <person name="Thomas B.C."/>
            <person name="Sharon I."/>
            <person name="Castelle C.J."/>
            <person name="Singh A."/>
            <person name="Wilkins M.J."/>
            <person name="Williams K.H."/>
            <person name="Banfield J.F."/>
        </authorList>
    </citation>
    <scope>NUCLEOTIDE SEQUENCE [LARGE SCALE GENOMIC DNA]</scope>
</reference>
<dbReference type="SUPFAM" id="SSF53335">
    <property type="entry name" value="S-adenosyl-L-methionine-dependent methyltransferases"/>
    <property type="match status" value="1"/>
</dbReference>